<feature type="transmembrane region" description="Helical" evidence="2">
    <location>
        <begin position="310"/>
        <end position="330"/>
    </location>
</feature>
<keyword evidence="2" id="KW-0472">Membrane</keyword>
<feature type="compositionally biased region" description="Pro residues" evidence="1">
    <location>
        <begin position="219"/>
        <end position="235"/>
    </location>
</feature>
<dbReference type="PRINTS" id="PR01217">
    <property type="entry name" value="PRICHEXTENSN"/>
</dbReference>
<keyword evidence="4" id="KW-1185">Reference proteome</keyword>
<feature type="region of interest" description="Disordered" evidence="1">
    <location>
        <begin position="90"/>
        <end position="121"/>
    </location>
</feature>
<feature type="region of interest" description="Disordered" evidence="1">
    <location>
        <begin position="368"/>
        <end position="391"/>
    </location>
</feature>
<keyword evidence="2" id="KW-1133">Transmembrane helix</keyword>
<organism evidence="3 4">
    <name type="scientific">Pelagomonas calceolata</name>
    <dbReference type="NCBI Taxonomy" id="35677"/>
    <lineage>
        <taxon>Eukaryota</taxon>
        <taxon>Sar</taxon>
        <taxon>Stramenopiles</taxon>
        <taxon>Ochrophyta</taxon>
        <taxon>Pelagophyceae</taxon>
        <taxon>Pelagomonadales</taxon>
        <taxon>Pelagomonadaceae</taxon>
        <taxon>Pelagomonas</taxon>
    </lineage>
</organism>
<feature type="compositionally biased region" description="Pro residues" evidence="1">
    <location>
        <begin position="245"/>
        <end position="271"/>
    </location>
</feature>
<name>A0A8J2WV41_9STRA</name>
<evidence type="ECO:0000256" key="2">
    <source>
        <dbReference type="SAM" id="Phobius"/>
    </source>
</evidence>
<reference evidence="3" key="1">
    <citation type="submission" date="2021-11" db="EMBL/GenBank/DDBJ databases">
        <authorList>
            <consortium name="Genoscope - CEA"/>
            <person name="William W."/>
        </authorList>
    </citation>
    <scope>NUCLEOTIDE SEQUENCE</scope>
</reference>
<keyword evidence="2" id="KW-0812">Transmembrane</keyword>
<evidence type="ECO:0000313" key="4">
    <source>
        <dbReference type="Proteomes" id="UP000789595"/>
    </source>
</evidence>
<comment type="caution">
    <text evidence="3">The sequence shown here is derived from an EMBL/GenBank/DDBJ whole genome shotgun (WGS) entry which is preliminary data.</text>
</comment>
<dbReference type="Proteomes" id="UP000789595">
    <property type="component" value="Unassembled WGS sequence"/>
</dbReference>
<proteinExistence type="predicted"/>
<evidence type="ECO:0000313" key="3">
    <source>
        <dbReference type="EMBL" id="CAH0369547.1"/>
    </source>
</evidence>
<protein>
    <submittedName>
        <fullName evidence="3">Uncharacterized protein</fullName>
    </submittedName>
</protein>
<feature type="compositionally biased region" description="Pro residues" evidence="1">
    <location>
        <begin position="93"/>
        <end position="103"/>
    </location>
</feature>
<feature type="region of interest" description="Disordered" evidence="1">
    <location>
        <begin position="212"/>
        <end position="276"/>
    </location>
</feature>
<dbReference type="AlphaFoldDB" id="A0A8J2WV41"/>
<accession>A0A8J2WV41</accession>
<feature type="compositionally biased region" description="Low complexity" evidence="1">
    <location>
        <begin position="375"/>
        <end position="384"/>
    </location>
</feature>
<gene>
    <name evidence="3" type="ORF">PECAL_2P26730</name>
</gene>
<dbReference type="EMBL" id="CAKKNE010000002">
    <property type="protein sequence ID" value="CAH0369547.1"/>
    <property type="molecule type" value="Genomic_DNA"/>
</dbReference>
<evidence type="ECO:0000256" key="1">
    <source>
        <dbReference type="SAM" id="MobiDB-lite"/>
    </source>
</evidence>
<sequence>MRTVAVLATVGAARAAAAPDRVAWGARRRAAPALEAEAVPRQDAPRAADDGAWWAAAKSGESAAELERMSSLLRRQLQDGAYSYLFTEGPTNMPSPQPSPMPSAMPVAQPTPATKSPTPDCGDDSLYTLTLTDTDGADGWGGETYTISSDSATVETGTLESGAEDAVQFCLADGAYTLALSGAGTAVEFASGGLGLVSGPISVPFEAAGGDVNAAPTAKPTPAPSDAPVPAPTPKPTMSMAPSSKPIPAPTAAPVFAPTPKPTPAPVPAPTSAPTTAAVREAALAAAAAAAESGSSGGGGTPQTASAGFIVLYVVAGVVFCGLIAMLVAWQRQKERKLTERKDSWDISTMFTDEANLPDAEEMIDVEPERGGAGAALADGDGALVPLDEDQPQALQKITQAAEL</sequence>